<dbReference type="PROSITE" id="PS51368">
    <property type="entry name" value="UREASE_3"/>
    <property type="match status" value="1"/>
</dbReference>
<reference evidence="4 5" key="1">
    <citation type="journal article" date="2017" name="PLoS Biol.">
        <title>The sea cucumber genome provides insights into morphological evolution and visceral regeneration.</title>
        <authorList>
            <person name="Zhang X."/>
            <person name="Sun L."/>
            <person name="Yuan J."/>
            <person name="Sun Y."/>
            <person name="Gao Y."/>
            <person name="Zhang L."/>
            <person name="Li S."/>
            <person name="Dai H."/>
            <person name="Hamel J.F."/>
            <person name="Liu C."/>
            <person name="Yu Y."/>
            <person name="Liu S."/>
            <person name="Lin W."/>
            <person name="Guo K."/>
            <person name="Jin S."/>
            <person name="Xu P."/>
            <person name="Storey K.B."/>
            <person name="Huan P."/>
            <person name="Zhang T."/>
            <person name="Zhou Y."/>
            <person name="Zhang J."/>
            <person name="Lin C."/>
            <person name="Li X."/>
            <person name="Xing L."/>
            <person name="Huo D."/>
            <person name="Sun M."/>
            <person name="Wang L."/>
            <person name="Mercier A."/>
            <person name="Li F."/>
            <person name="Yang H."/>
            <person name="Xiang J."/>
        </authorList>
    </citation>
    <scope>NUCLEOTIDE SEQUENCE [LARGE SCALE GENOMIC DNA]</scope>
    <source>
        <strain evidence="4">Shaxun</strain>
        <tissue evidence="4">Muscle</tissue>
    </source>
</reference>
<dbReference type="Proteomes" id="UP000230750">
    <property type="component" value="Unassembled WGS sequence"/>
</dbReference>
<comment type="caution">
    <text evidence="4">The sequence shown here is derived from an EMBL/GenBank/DDBJ whole genome shotgun (WGS) entry which is preliminary data.</text>
</comment>
<dbReference type="OrthoDB" id="6140273at2759"/>
<dbReference type="SUPFAM" id="SSF54111">
    <property type="entry name" value="Urease, gamma-subunit"/>
    <property type="match status" value="1"/>
</dbReference>
<proteinExistence type="predicted"/>
<evidence type="ECO:0000256" key="1">
    <source>
        <dbReference type="ARBA" id="ARBA00022801"/>
    </source>
</evidence>
<dbReference type="PANTHER" id="PTHR43440:SF1">
    <property type="entry name" value="UREASE"/>
    <property type="match status" value="1"/>
</dbReference>
<dbReference type="GO" id="GO:0043419">
    <property type="term" value="P:urea catabolic process"/>
    <property type="evidence" value="ECO:0007669"/>
    <property type="project" value="InterPro"/>
</dbReference>
<evidence type="ECO:0000259" key="3">
    <source>
        <dbReference type="PROSITE" id="PS51368"/>
    </source>
</evidence>
<dbReference type="InterPro" id="IPR002026">
    <property type="entry name" value="Urease_gamma/gamma-beta_su"/>
</dbReference>
<dbReference type="InterPro" id="IPR017951">
    <property type="entry name" value="Urease_asu_c"/>
</dbReference>
<feature type="domain" description="Urease" evidence="3">
    <location>
        <begin position="42"/>
        <end position="80"/>
    </location>
</feature>
<protein>
    <recommendedName>
        <fullName evidence="3">Urease domain-containing protein</fullName>
    </recommendedName>
</protein>
<dbReference type="InterPro" id="IPR050112">
    <property type="entry name" value="Urease_alpha_subunit"/>
</dbReference>
<dbReference type="GO" id="GO:0009039">
    <property type="term" value="F:urease activity"/>
    <property type="evidence" value="ECO:0007669"/>
    <property type="project" value="InterPro"/>
</dbReference>
<dbReference type="InterPro" id="IPR011059">
    <property type="entry name" value="Metal-dep_hydrolase_composite"/>
</dbReference>
<dbReference type="PANTHER" id="PTHR43440">
    <property type="entry name" value="UREASE"/>
    <property type="match status" value="1"/>
</dbReference>
<accession>A0A2G8JJJ9</accession>
<evidence type="ECO:0000256" key="2">
    <source>
        <dbReference type="PROSITE-ProRule" id="PRU00700"/>
    </source>
</evidence>
<dbReference type="EMBL" id="MRZV01001786">
    <property type="protein sequence ID" value="PIK35923.1"/>
    <property type="molecule type" value="Genomic_DNA"/>
</dbReference>
<dbReference type="STRING" id="307972.A0A2G8JJJ9"/>
<dbReference type="AlphaFoldDB" id="A0A2G8JJJ9"/>
<dbReference type="Pfam" id="PF00547">
    <property type="entry name" value="Urease_gamma"/>
    <property type="match status" value="1"/>
</dbReference>
<dbReference type="GO" id="GO:0016151">
    <property type="term" value="F:nickel cation binding"/>
    <property type="evidence" value="ECO:0007669"/>
    <property type="project" value="InterPro"/>
</dbReference>
<keyword evidence="5" id="KW-1185">Reference proteome</keyword>
<name>A0A2G8JJJ9_STIJA</name>
<dbReference type="Gene3D" id="3.30.280.10">
    <property type="entry name" value="Urease, gamma-like subunit"/>
    <property type="match status" value="1"/>
</dbReference>
<sequence length="80" mass="8583">MKLSPREIESLLLHQVGCLAQKRLARGVKLNHPEAVALIGSQVGKLADLVLWSPAFFGAKPEIIVKGGQIAWAQIGDIVS</sequence>
<comment type="caution">
    <text evidence="2">Lacks conserved residue(s) required for the propagation of feature annotation.</text>
</comment>
<dbReference type="InterPro" id="IPR036463">
    <property type="entry name" value="Urease_gamma_sf"/>
</dbReference>
<evidence type="ECO:0000313" key="5">
    <source>
        <dbReference type="Proteomes" id="UP000230750"/>
    </source>
</evidence>
<dbReference type="SUPFAM" id="SSF51338">
    <property type="entry name" value="Composite domain of metallo-dependent hydrolases"/>
    <property type="match status" value="1"/>
</dbReference>
<gene>
    <name evidence="4" type="ORF">BSL78_27252</name>
</gene>
<evidence type="ECO:0000313" key="4">
    <source>
        <dbReference type="EMBL" id="PIK35923.1"/>
    </source>
</evidence>
<keyword evidence="1" id="KW-0378">Hydrolase</keyword>
<organism evidence="4 5">
    <name type="scientific">Stichopus japonicus</name>
    <name type="common">Sea cucumber</name>
    <dbReference type="NCBI Taxonomy" id="307972"/>
    <lineage>
        <taxon>Eukaryota</taxon>
        <taxon>Metazoa</taxon>
        <taxon>Echinodermata</taxon>
        <taxon>Eleutherozoa</taxon>
        <taxon>Echinozoa</taxon>
        <taxon>Holothuroidea</taxon>
        <taxon>Aspidochirotacea</taxon>
        <taxon>Aspidochirotida</taxon>
        <taxon>Stichopodidae</taxon>
        <taxon>Apostichopus</taxon>
    </lineage>
</organism>